<reference evidence="1 2" key="1">
    <citation type="journal article" date="2019" name="bioRxiv">
        <title>Bacteria contribute to plant secondary compound degradation in a generalist herbivore system.</title>
        <authorList>
            <person name="Francoeur C.B."/>
            <person name="Khadempour L."/>
            <person name="Moreira-Soto R.D."/>
            <person name="Gotting K."/>
            <person name="Book A.J."/>
            <person name="Pinto-Tomas A.A."/>
            <person name="Keefover-Ring K."/>
            <person name="Currie C.R."/>
        </authorList>
    </citation>
    <scope>NUCLEOTIDE SEQUENCE [LARGE SCALE GENOMIC DNA]</scope>
    <source>
        <strain evidence="1">Acro-835</strain>
    </source>
</reference>
<dbReference type="Proteomes" id="UP001515683">
    <property type="component" value="Unassembled WGS sequence"/>
</dbReference>
<keyword evidence="2" id="KW-1185">Reference proteome</keyword>
<comment type="caution">
    <text evidence="1">The sequence shown here is derived from an EMBL/GenBank/DDBJ whole genome shotgun (WGS) entry which is preliminary data.</text>
</comment>
<dbReference type="RefSeq" id="WP_167012167.1">
    <property type="nucleotide sequence ID" value="NZ_VWXF01000001.1"/>
</dbReference>
<gene>
    <name evidence="1" type="ORF">F3J40_01295</name>
</gene>
<evidence type="ECO:0000313" key="1">
    <source>
        <dbReference type="EMBL" id="NIF20253.1"/>
    </source>
</evidence>
<dbReference type="EMBL" id="VWXF01000001">
    <property type="protein sequence ID" value="NIF20253.1"/>
    <property type="molecule type" value="Genomic_DNA"/>
</dbReference>
<protein>
    <submittedName>
        <fullName evidence="1">Uncharacterized protein</fullName>
    </submittedName>
</protein>
<proteinExistence type="predicted"/>
<sequence length="104" mass="11766">MMLDKTKLITGLFVASISIGNAYATPRGGSAAYFLSEICMKYENPAYQGDPVKAVKESPEYEAWPFKENLDLAEDAFNKLNKSEKSECSKYQDDKFYSLTKKEK</sequence>
<accession>A0ABX0R7X3</accession>
<evidence type="ECO:0000313" key="2">
    <source>
        <dbReference type="Proteomes" id="UP001515683"/>
    </source>
</evidence>
<name>A0ABX0R7X3_9GAMM</name>
<organism evidence="1 2">
    <name type="scientific">Candidatus Pantoea multigeneris</name>
    <dbReference type="NCBI Taxonomy" id="2608357"/>
    <lineage>
        <taxon>Bacteria</taxon>
        <taxon>Pseudomonadati</taxon>
        <taxon>Pseudomonadota</taxon>
        <taxon>Gammaproteobacteria</taxon>
        <taxon>Enterobacterales</taxon>
        <taxon>Erwiniaceae</taxon>
        <taxon>Pantoea</taxon>
    </lineage>
</organism>